<dbReference type="KEGG" id="aprs:BI364_12190"/>
<dbReference type="AlphaFoldDB" id="A0A1D8IQ99"/>
<evidence type="ECO:0000313" key="2">
    <source>
        <dbReference type="Proteomes" id="UP000095401"/>
    </source>
</evidence>
<dbReference type="RefSeq" id="WP_070078976.1">
    <property type="nucleotide sequence ID" value="NZ_CP017415.1"/>
</dbReference>
<protein>
    <submittedName>
        <fullName evidence="1">Uncharacterized protein</fullName>
    </submittedName>
</protein>
<proteinExistence type="predicted"/>
<organism evidence="1 2">
    <name type="scientific">Acidihalobacter yilgarnensis</name>
    <dbReference type="NCBI Taxonomy" id="2819280"/>
    <lineage>
        <taxon>Bacteria</taxon>
        <taxon>Pseudomonadati</taxon>
        <taxon>Pseudomonadota</taxon>
        <taxon>Gammaproteobacteria</taxon>
        <taxon>Chromatiales</taxon>
        <taxon>Ectothiorhodospiraceae</taxon>
        <taxon>Acidihalobacter</taxon>
    </lineage>
</organism>
<gene>
    <name evidence="1" type="ORF">BI364_12190</name>
</gene>
<dbReference type="EMBL" id="CP017415">
    <property type="protein sequence ID" value="AOU98616.1"/>
    <property type="molecule type" value="Genomic_DNA"/>
</dbReference>
<evidence type="ECO:0000313" key="1">
    <source>
        <dbReference type="EMBL" id="AOU98616.1"/>
    </source>
</evidence>
<name>A0A1D8IQ99_9GAMM</name>
<accession>A0A1D8IQ99</accession>
<reference evidence="2" key="1">
    <citation type="submission" date="2016-09" db="EMBL/GenBank/DDBJ databases">
        <title>Acidihalobacter prosperus F5.</title>
        <authorList>
            <person name="Khaleque H.N."/>
            <person name="Ramsay J.P."/>
            <person name="Kaksonen A.H."/>
            <person name="Boxall N.J."/>
            <person name="Watkin E.L.J."/>
        </authorList>
    </citation>
    <scope>NUCLEOTIDE SEQUENCE [LARGE SCALE GENOMIC DNA]</scope>
    <source>
        <strain evidence="2">F5</strain>
    </source>
</reference>
<keyword evidence="2" id="KW-1185">Reference proteome</keyword>
<dbReference type="Proteomes" id="UP000095401">
    <property type="component" value="Chromosome"/>
</dbReference>
<sequence>MNRTFTELLDEAHALPQGHGQDGVVQWHCFRHREDAAGFIPSIRLTEDQALVGGHTEDSLGPLWWVGVHVGNLGRWGNLQAVNKHGAGT</sequence>